<evidence type="ECO:0000256" key="3">
    <source>
        <dbReference type="ARBA" id="ARBA00022723"/>
    </source>
</evidence>
<keyword evidence="8" id="KW-1185">Reference proteome</keyword>
<dbReference type="SUPFAM" id="SSF53850">
    <property type="entry name" value="Periplasmic binding protein-like II"/>
    <property type="match status" value="1"/>
</dbReference>
<dbReference type="GO" id="GO:0046872">
    <property type="term" value="F:metal ion binding"/>
    <property type="evidence" value="ECO:0007669"/>
    <property type="project" value="UniProtKB-KW"/>
</dbReference>
<dbReference type="AlphaFoldDB" id="A0A518GX55"/>
<keyword evidence="4" id="KW-0732">Signal</keyword>
<evidence type="ECO:0000256" key="5">
    <source>
        <dbReference type="ARBA" id="ARBA00062515"/>
    </source>
</evidence>
<dbReference type="GO" id="GO:0030973">
    <property type="term" value="F:molybdate ion binding"/>
    <property type="evidence" value="ECO:0007669"/>
    <property type="project" value="InterPro"/>
</dbReference>
<protein>
    <submittedName>
        <fullName evidence="7">Molybdate-binding periplasmic protein</fullName>
    </submittedName>
</protein>
<dbReference type="PANTHER" id="PTHR30632">
    <property type="entry name" value="MOLYBDATE-BINDING PERIPLASMIC PROTEIN"/>
    <property type="match status" value="1"/>
</dbReference>
<dbReference type="CDD" id="cd13539">
    <property type="entry name" value="PBP2_AvModA"/>
    <property type="match status" value="1"/>
</dbReference>
<evidence type="ECO:0000256" key="1">
    <source>
        <dbReference type="ARBA" id="ARBA00009175"/>
    </source>
</evidence>
<dbReference type="InterPro" id="IPR005950">
    <property type="entry name" value="ModA"/>
</dbReference>
<dbReference type="GO" id="GO:1901359">
    <property type="term" value="F:tungstate binding"/>
    <property type="evidence" value="ECO:0007669"/>
    <property type="project" value="UniProtKB-ARBA"/>
</dbReference>
<proteinExistence type="inferred from homology"/>
<gene>
    <name evidence="7" type="primary">modA</name>
    <name evidence="7" type="ORF">ElP_10210</name>
</gene>
<sequence length="274" mass="28558">MARMGIGGVRGRVVPLLLVVLSGVILPGCRGPSADGPPPELHVAAASDLFGAMPELADAFERRTGVRVVPVLGSSGQLARQIEQGAPYDLFLSANLDYARRLADSGAIDPATVRPYAVGPLVLAFPATAGTGRSGLGALADPEVRSIALANPDHAPYGKAGKQVLERSGLWDSLESKVVYGQSIRVACRFVESGQADAGLIARSLADTPGIRWEPIDPALHDPIEQYLGVVAASDRRQTALAFCELLLGEEGRAILRRFGFEGLAGGDRSASGG</sequence>
<evidence type="ECO:0000256" key="4">
    <source>
        <dbReference type="ARBA" id="ARBA00022729"/>
    </source>
</evidence>
<name>A0A518GX55_9BACT</name>
<evidence type="ECO:0000313" key="8">
    <source>
        <dbReference type="Proteomes" id="UP000317835"/>
    </source>
</evidence>
<dbReference type="KEGG" id="tpla:ElP_10210"/>
<dbReference type="EMBL" id="CP036426">
    <property type="protein sequence ID" value="QDV33179.1"/>
    <property type="molecule type" value="Genomic_DNA"/>
</dbReference>
<keyword evidence="3 6" id="KW-0479">Metal-binding</keyword>
<dbReference type="PANTHER" id="PTHR30632:SF14">
    <property type="entry name" value="TUNGSTATE_MOLYBDATE_CHROMATE-BINDING PROTEIN MODA"/>
    <property type="match status" value="1"/>
</dbReference>
<feature type="binding site" evidence="6">
    <location>
        <position position="184"/>
    </location>
    <ligand>
        <name>molybdate</name>
        <dbReference type="ChEBI" id="CHEBI:36264"/>
    </ligand>
</feature>
<comment type="subunit">
    <text evidence="5">The complex is composed of two ATP-binding proteins (ModC), two transmembrane proteins (ModB) and a solute-binding protein (ModA).</text>
</comment>
<dbReference type="Proteomes" id="UP000317835">
    <property type="component" value="Chromosome"/>
</dbReference>
<feature type="binding site" evidence="6">
    <location>
        <position position="75"/>
    </location>
    <ligand>
        <name>molybdate</name>
        <dbReference type="ChEBI" id="CHEBI:36264"/>
    </ligand>
</feature>
<accession>A0A518GX55</accession>
<dbReference type="Pfam" id="PF13531">
    <property type="entry name" value="SBP_bac_11"/>
    <property type="match status" value="1"/>
</dbReference>
<evidence type="ECO:0000256" key="2">
    <source>
        <dbReference type="ARBA" id="ARBA00022505"/>
    </source>
</evidence>
<dbReference type="GO" id="GO:0015689">
    <property type="term" value="P:molybdate ion transport"/>
    <property type="evidence" value="ECO:0007669"/>
    <property type="project" value="InterPro"/>
</dbReference>
<dbReference type="NCBIfam" id="TIGR01256">
    <property type="entry name" value="modA"/>
    <property type="match status" value="1"/>
</dbReference>
<evidence type="ECO:0000313" key="7">
    <source>
        <dbReference type="EMBL" id="QDV33179.1"/>
    </source>
</evidence>
<dbReference type="FunFam" id="3.40.190.10:FF:000035">
    <property type="entry name" value="Molybdate ABC transporter substrate-binding protein"/>
    <property type="match status" value="1"/>
</dbReference>
<reference evidence="7 8" key="1">
    <citation type="submission" date="2019-02" db="EMBL/GenBank/DDBJ databases">
        <title>Deep-cultivation of Planctomycetes and their phenomic and genomic characterization uncovers novel biology.</title>
        <authorList>
            <person name="Wiegand S."/>
            <person name="Jogler M."/>
            <person name="Boedeker C."/>
            <person name="Pinto D."/>
            <person name="Vollmers J."/>
            <person name="Rivas-Marin E."/>
            <person name="Kohn T."/>
            <person name="Peeters S.H."/>
            <person name="Heuer A."/>
            <person name="Rast P."/>
            <person name="Oberbeckmann S."/>
            <person name="Bunk B."/>
            <person name="Jeske O."/>
            <person name="Meyerdierks A."/>
            <person name="Storesund J.E."/>
            <person name="Kallscheuer N."/>
            <person name="Luecker S."/>
            <person name="Lage O.M."/>
            <person name="Pohl T."/>
            <person name="Merkel B.J."/>
            <person name="Hornburger P."/>
            <person name="Mueller R.-W."/>
            <person name="Bruemmer F."/>
            <person name="Labrenz M."/>
            <person name="Spormann A.M."/>
            <person name="Op den Camp H."/>
            <person name="Overmann J."/>
            <person name="Amann R."/>
            <person name="Jetten M.S.M."/>
            <person name="Mascher T."/>
            <person name="Medema M.H."/>
            <person name="Devos D.P."/>
            <person name="Kaster A.-K."/>
            <person name="Ovreas L."/>
            <person name="Rohde M."/>
            <person name="Galperin M.Y."/>
            <person name="Jogler C."/>
        </authorList>
    </citation>
    <scope>NUCLEOTIDE SEQUENCE [LARGE SCALE GENOMIC DNA]</scope>
    <source>
        <strain evidence="7 8">ElP</strain>
    </source>
</reference>
<organism evidence="7 8">
    <name type="scientific">Tautonia plasticadhaerens</name>
    <dbReference type="NCBI Taxonomy" id="2527974"/>
    <lineage>
        <taxon>Bacteria</taxon>
        <taxon>Pseudomonadati</taxon>
        <taxon>Planctomycetota</taxon>
        <taxon>Planctomycetia</taxon>
        <taxon>Isosphaerales</taxon>
        <taxon>Isosphaeraceae</taxon>
        <taxon>Tautonia</taxon>
    </lineage>
</organism>
<evidence type="ECO:0000256" key="6">
    <source>
        <dbReference type="PIRSR" id="PIRSR004846-1"/>
    </source>
</evidence>
<comment type="similarity">
    <text evidence="1">Belongs to the bacterial solute-binding protein ModA family.</text>
</comment>
<dbReference type="InterPro" id="IPR044084">
    <property type="entry name" value="AvModA-like_subst-bd"/>
</dbReference>
<keyword evidence="2 6" id="KW-0500">Molybdenum</keyword>
<dbReference type="PIRSF" id="PIRSF004846">
    <property type="entry name" value="ModA"/>
    <property type="match status" value="1"/>
</dbReference>
<dbReference type="Gene3D" id="3.40.190.10">
    <property type="entry name" value="Periplasmic binding protein-like II"/>
    <property type="match status" value="2"/>
</dbReference>
<dbReference type="InterPro" id="IPR050682">
    <property type="entry name" value="ModA/WtpA"/>
</dbReference>